<dbReference type="PANTHER" id="PTHR23150">
    <property type="entry name" value="SULFATASE MODIFYING FACTOR 1, 2"/>
    <property type="match status" value="1"/>
</dbReference>
<protein>
    <submittedName>
        <fullName evidence="2">Formylglycine-generating enzyme family protein</fullName>
    </submittedName>
</protein>
<name>A0ABU7L961_9NOCA</name>
<evidence type="ECO:0000259" key="1">
    <source>
        <dbReference type="Pfam" id="PF03781"/>
    </source>
</evidence>
<feature type="domain" description="Sulfatase-modifying factor enzyme-like" evidence="1">
    <location>
        <begin position="2"/>
        <end position="277"/>
    </location>
</feature>
<dbReference type="Gene3D" id="3.90.1580.10">
    <property type="entry name" value="paralog of FGE (formylglycine-generating enzyme)"/>
    <property type="match status" value="1"/>
</dbReference>
<dbReference type="SUPFAM" id="SSF56436">
    <property type="entry name" value="C-type lectin-like"/>
    <property type="match status" value="1"/>
</dbReference>
<comment type="caution">
    <text evidence="2">The sequence shown here is derived from an EMBL/GenBank/DDBJ whole genome shotgun (WGS) entry which is preliminary data.</text>
</comment>
<dbReference type="EMBL" id="JAUTXY010000004">
    <property type="protein sequence ID" value="MEE2058075.1"/>
    <property type="molecule type" value="Genomic_DNA"/>
</dbReference>
<evidence type="ECO:0000313" key="3">
    <source>
        <dbReference type="Proteomes" id="UP001336020"/>
    </source>
</evidence>
<keyword evidence="3" id="KW-1185">Reference proteome</keyword>
<dbReference type="Proteomes" id="UP001336020">
    <property type="component" value="Unassembled WGS sequence"/>
</dbReference>
<organism evidence="2 3">
    <name type="scientific">Rhodococcus artemisiae</name>
    <dbReference type="NCBI Taxonomy" id="714159"/>
    <lineage>
        <taxon>Bacteria</taxon>
        <taxon>Bacillati</taxon>
        <taxon>Actinomycetota</taxon>
        <taxon>Actinomycetes</taxon>
        <taxon>Mycobacteriales</taxon>
        <taxon>Nocardiaceae</taxon>
        <taxon>Rhodococcus</taxon>
    </lineage>
</organism>
<dbReference type="InterPro" id="IPR042095">
    <property type="entry name" value="SUMF_sf"/>
</dbReference>
<dbReference type="Pfam" id="PF03781">
    <property type="entry name" value="FGE-sulfatase"/>
    <property type="match status" value="1"/>
</dbReference>
<reference evidence="2 3" key="1">
    <citation type="submission" date="2023-07" db="EMBL/GenBank/DDBJ databases">
        <authorList>
            <person name="Girao M."/>
            <person name="Carvalho M.F."/>
        </authorList>
    </citation>
    <scope>NUCLEOTIDE SEQUENCE [LARGE SCALE GENOMIC DNA]</scope>
    <source>
        <strain evidence="2 3">YIM65754</strain>
    </source>
</reference>
<gene>
    <name evidence="2" type="ORF">Q7514_11145</name>
</gene>
<dbReference type="RefSeq" id="WP_330133315.1">
    <property type="nucleotide sequence ID" value="NZ_JAUTXY010000004.1"/>
</dbReference>
<dbReference type="InterPro" id="IPR005532">
    <property type="entry name" value="SUMF_dom"/>
</dbReference>
<accession>A0ABU7L961</accession>
<proteinExistence type="predicted"/>
<dbReference type="PANTHER" id="PTHR23150:SF19">
    <property type="entry name" value="FORMYLGLYCINE-GENERATING ENZYME"/>
    <property type="match status" value="1"/>
</dbReference>
<evidence type="ECO:0000313" key="2">
    <source>
        <dbReference type="EMBL" id="MEE2058075.1"/>
    </source>
</evidence>
<sequence length="288" mass="32292">MTAIPAGTFLMGDHFGEGYPQDGETPVHAVSLSDFGIAATAVTNRQFSAFVKATGHITTAERFGVSAVFHLAFRGHRSDILHRARETPWWFAVKGADWKHPDGPASDISGRQNHPVVHVSWEDANAYCTWAGGRLPTEAEWEYAARGGSDRMRYPWGDELNPRGQWRCNIWQGQFPVENTAEDGYLTTAPVKRYRPNGYGLWQMAGNAWEWCHDWFADDYYARSVTHDPTGPEAGTQRVMRGGSYLCHDSYCHRYRVSARSSNTPESTSANVGFRCATDRQNVAPTRQ</sequence>
<dbReference type="InterPro" id="IPR051043">
    <property type="entry name" value="Sulfatase_Mod_Factor_Kinase"/>
</dbReference>
<dbReference type="InterPro" id="IPR016187">
    <property type="entry name" value="CTDL_fold"/>
</dbReference>